<evidence type="ECO:0000313" key="2">
    <source>
        <dbReference type="Proteomes" id="UP000699042"/>
    </source>
</evidence>
<comment type="caution">
    <text evidence="1">The sequence shown here is derived from an EMBL/GenBank/DDBJ whole genome shotgun (WGS) entry which is preliminary data.</text>
</comment>
<feature type="non-terminal residue" evidence="1">
    <location>
        <position position="1"/>
    </location>
</feature>
<dbReference type="Proteomes" id="UP000699042">
    <property type="component" value="Unassembled WGS sequence"/>
</dbReference>
<accession>A0A9P7QPU7</accession>
<proteinExistence type="predicted"/>
<gene>
    <name evidence="1" type="ORF">JMJ77_009050</name>
</gene>
<name>A0A9P7QPU7_9PEZI</name>
<organism evidence="1 2">
    <name type="scientific">Colletotrichum scovillei</name>
    <dbReference type="NCBI Taxonomy" id="1209932"/>
    <lineage>
        <taxon>Eukaryota</taxon>
        <taxon>Fungi</taxon>
        <taxon>Dikarya</taxon>
        <taxon>Ascomycota</taxon>
        <taxon>Pezizomycotina</taxon>
        <taxon>Sordariomycetes</taxon>
        <taxon>Hypocreomycetidae</taxon>
        <taxon>Glomerellales</taxon>
        <taxon>Glomerellaceae</taxon>
        <taxon>Colletotrichum</taxon>
        <taxon>Colletotrichum acutatum species complex</taxon>
    </lineage>
</organism>
<sequence>HFSKANWGALLNPSSCFYPHPAIEQCNPNEESLLALKMKYQHQSQSRILQD</sequence>
<evidence type="ECO:0000313" key="1">
    <source>
        <dbReference type="EMBL" id="KAG7040775.1"/>
    </source>
</evidence>
<keyword evidence="2" id="KW-1185">Reference proteome</keyword>
<dbReference type="EMBL" id="JAESDN010000018">
    <property type="protein sequence ID" value="KAG7040775.1"/>
    <property type="molecule type" value="Genomic_DNA"/>
</dbReference>
<protein>
    <submittedName>
        <fullName evidence="1">Uncharacterized protein</fullName>
    </submittedName>
</protein>
<dbReference type="AlphaFoldDB" id="A0A9P7QPU7"/>
<reference evidence="1" key="1">
    <citation type="submission" date="2021-05" db="EMBL/GenBank/DDBJ databases">
        <title>Comparative genomics of three Colletotrichum scovillei strains and genetic complementation revealed genes involved fungal growth and virulence on chili pepper.</title>
        <authorList>
            <person name="Hsieh D.-K."/>
            <person name="Chuang S.-C."/>
            <person name="Chen C.-Y."/>
            <person name="Chao Y.-T."/>
            <person name="Lu M.-Y.J."/>
            <person name="Lee M.-H."/>
            <person name="Shih M.-C."/>
        </authorList>
    </citation>
    <scope>NUCLEOTIDE SEQUENCE</scope>
    <source>
        <strain evidence="1">Coll-153</strain>
    </source>
</reference>